<evidence type="ECO:0000313" key="13">
    <source>
        <dbReference type="Proteomes" id="UP000034051"/>
    </source>
</evidence>
<dbReference type="NCBIfam" id="NF004044">
    <property type="entry name" value="PRK05561.1"/>
    <property type="match status" value="1"/>
</dbReference>
<keyword evidence="3 9" id="KW-0547">Nucleotide-binding</keyword>
<comment type="subunit">
    <text evidence="8">Heterotetramer composed of ParC and ParE.</text>
</comment>
<keyword evidence="4 9" id="KW-0067">ATP-binding</keyword>
<keyword evidence="6 9" id="KW-0238">DNA-binding</keyword>
<reference evidence="12 13" key="1">
    <citation type="journal article" date="2015" name="Nature">
        <title>rRNA introns, odd ribosomes, and small enigmatic genomes across a large radiation of phyla.</title>
        <authorList>
            <person name="Brown C.T."/>
            <person name="Hug L.A."/>
            <person name="Thomas B.C."/>
            <person name="Sharon I."/>
            <person name="Castelle C.J."/>
            <person name="Singh A."/>
            <person name="Wilkins M.J."/>
            <person name="Williams K.H."/>
            <person name="Banfield J.F."/>
        </authorList>
    </citation>
    <scope>NUCLEOTIDE SEQUENCE [LARGE SCALE GENOMIC DNA]</scope>
</reference>
<evidence type="ECO:0000256" key="3">
    <source>
        <dbReference type="ARBA" id="ARBA00022741"/>
    </source>
</evidence>
<dbReference type="GO" id="GO:0034335">
    <property type="term" value="F:DNA negative supercoiling activity"/>
    <property type="evidence" value="ECO:0007669"/>
    <property type="project" value="UniProtKB-ARBA"/>
</dbReference>
<dbReference type="Proteomes" id="UP000034051">
    <property type="component" value="Unassembled WGS sequence"/>
</dbReference>
<dbReference type="PANTHER" id="PTHR43493">
    <property type="entry name" value="DNA GYRASE/TOPOISOMERASE SUBUNIT A"/>
    <property type="match status" value="1"/>
</dbReference>
<feature type="domain" description="Topo IIA-type catalytic" evidence="11">
    <location>
        <begin position="37"/>
        <end position="506"/>
    </location>
</feature>
<dbReference type="GO" id="GO:0006261">
    <property type="term" value="P:DNA-templated DNA replication"/>
    <property type="evidence" value="ECO:0007669"/>
    <property type="project" value="UniProtKB-UniRule"/>
</dbReference>
<dbReference type="InterPro" id="IPR006691">
    <property type="entry name" value="GyrA/parC_rep"/>
</dbReference>
<dbReference type="FunFam" id="1.10.268.10:FF:000001">
    <property type="entry name" value="DNA gyrase subunit A"/>
    <property type="match status" value="1"/>
</dbReference>
<comment type="subcellular location">
    <subcellularLocation>
        <location evidence="9">Cytoplasm</location>
    </subcellularLocation>
</comment>
<evidence type="ECO:0000256" key="8">
    <source>
        <dbReference type="ARBA" id="ARBA00063644"/>
    </source>
</evidence>
<keyword evidence="7 9" id="KW-0413">Isomerase</keyword>
<dbReference type="Gene3D" id="3.30.1360.40">
    <property type="match status" value="1"/>
</dbReference>
<dbReference type="NCBIfam" id="NF004043">
    <property type="entry name" value="PRK05560.1"/>
    <property type="match status" value="1"/>
</dbReference>
<protein>
    <recommendedName>
        <fullName evidence="9">DNA gyrase subunit A</fullName>
        <ecNumber evidence="9">5.6.2.2</ecNumber>
    </recommendedName>
</protein>
<name>A0A0G1H710_9BACT</name>
<dbReference type="InterPro" id="IPR013758">
    <property type="entry name" value="Topo_IIA_A/C_ab"/>
</dbReference>
<comment type="miscellaneous">
    <text evidence="9">Few gyrases are as efficient as E.coli at forming negative supercoils. Not all organisms have 2 type II topoisomerases; in organisms with a single type II topoisomerase this enzyme also has to decatenate newly replicated chromosomes.</text>
</comment>
<accession>A0A0G1H710</accession>
<dbReference type="HAMAP" id="MF_01897">
    <property type="entry name" value="GyrA"/>
    <property type="match status" value="1"/>
</dbReference>
<keyword evidence="5 9" id="KW-0799">Topoisomerase</keyword>
<dbReference type="GO" id="GO:0005524">
    <property type="term" value="F:ATP binding"/>
    <property type="evidence" value="ECO:0007669"/>
    <property type="project" value="UniProtKB-UniRule"/>
</dbReference>
<dbReference type="GO" id="GO:0005737">
    <property type="term" value="C:cytoplasm"/>
    <property type="evidence" value="ECO:0007669"/>
    <property type="project" value="UniProtKB-SubCell"/>
</dbReference>
<dbReference type="CDD" id="cd00187">
    <property type="entry name" value="TOP4c"/>
    <property type="match status" value="1"/>
</dbReference>
<comment type="similarity">
    <text evidence="2 9">Belongs to the type II topoisomerase GyrA/ParC subunit family.</text>
</comment>
<dbReference type="FunFam" id="3.90.199.10:FF:000001">
    <property type="entry name" value="DNA gyrase subunit A"/>
    <property type="match status" value="1"/>
</dbReference>
<dbReference type="Gene3D" id="3.90.199.10">
    <property type="entry name" value="Topoisomerase II, domain 5"/>
    <property type="match status" value="1"/>
</dbReference>
<dbReference type="Gene3D" id="1.10.268.10">
    <property type="entry name" value="Topoisomerase, domain 3"/>
    <property type="match status" value="1"/>
</dbReference>
<dbReference type="PANTHER" id="PTHR43493:SF5">
    <property type="entry name" value="DNA GYRASE SUBUNIT A, CHLOROPLASTIC_MITOCHONDRIAL"/>
    <property type="match status" value="1"/>
</dbReference>
<sequence>MEEHIEQTDKVLKREIGDELQECYLDYAMSVIISRALPDVRDGMKPVQRRIMWAMWETGLKAGVKYRKSAAVVGEVLKSYHPHGDSAVYDAMARMAQDFSLRYPLIDGQGNWGSIDGDNQAAMRYTECRLSKISEELLFDIEKDTVAWGPNYDGTTEEPLVLPARLPALLLNGVAGIAVGMATNIPPHNLREIIDAVLHLADNAHATTDDLTQFIKGPDFPTGGIIYDKNAISEAYRSGRGGVTMRAVSDIQERKSGLFNIVITQIPYQVNKSELLVKMATLVTEKKIEGIKDLRDESDRDGLRVVVELKSDAAPQKVLNQLYKHTDLQKNFNFNMTALVPSADGLQPQLLSLKDILEFYLEHRKDVVRKRAEFELRKARERAHILEGLAKALEFIDAVIATIKKSKDKDDAHKNLVAKFKLTEIQATAILEMRLQTLAALESKKIEDELKEKMRIIKELETLLASVAKILGVITNELRDLRDKFGDDRRTKVVANPIGEFKELDLITEEDVIITLSQSGYIKRIPSDTYKAQKRGGKGLIGSDVNEEDTLLNFISGNTHDNILFFTHTGRVFQTKVYDVPQGSRTAKGKLMQNFLDLPPEENISAVIAYPDGNTDGRYLVMLTADGTIKKTALSEFANIRRTGIIAINLAKGDSLIGVKLSAGKDDIIITTHAGQAIRFTETDAKPLGRAAAGVRGIKLKKDDRVAGFDIIRADQKAEHKKQTLLVVSENGYAKQTPISEYKTQTRGGMGIKTSNVTPKIGNIISGQIIRDEEELLAVSTRGQIIRIPLKDVRTAGRATSGVKIMSLKEKDKLAGVVAL</sequence>
<organism evidence="12 13">
    <name type="scientific">Candidatus Wolfebacteria bacterium GW2011_GWE2_44_13</name>
    <dbReference type="NCBI Taxonomy" id="1619017"/>
    <lineage>
        <taxon>Bacteria</taxon>
        <taxon>Candidatus Wolfeibacteriota</taxon>
    </lineage>
</organism>
<dbReference type="PATRIC" id="fig|1619017.3.peg.575"/>
<dbReference type="InterPro" id="IPR002205">
    <property type="entry name" value="Topo_IIA_dom_A"/>
</dbReference>
<feature type="short sequence motif" description="GyrA-box" evidence="9">
    <location>
        <begin position="533"/>
        <end position="539"/>
    </location>
</feature>
<evidence type="ECO:0000256" key="5">
    <source>
        <dbReference type="ARBA" id="ARBA00023029"/>
    </source>
</evidence>
<dbReference type="GO" id="GO:0003677">
    <property type="term" value="F:DNA binding"/>
    <property type="evidence" value="ECO:0007669"/>
    <property type="project" value="UniProtKB-UniRule"/>
</dbReference>
<gene>
    <name evidence="9" type="primary">gyrA</name>
    <name evidence="12" type="ORF">UW32_C0002G0012</name>
</gene>
<evidence type="ECO:0000256" key="6">
    <source>
        <dbReference type="ARBA" id="ARBA00023125"/>
    </source>
</evidence>
<dbReference type="InterPro" id="IPR035516">
    <property type="entry name" value="Gyrase/topoIV_suA_C"/>
</dbReference>
<dbReference type="FunFam" id="3.30.1360.40:FF:000002">
    <property type="entry name" value="DNA gyrase subunit A"/>
    <property type="match status" value="1"/>
</dbReference>
<dbReference type="InterPro" id="IPR050220">
    <property type="entry name" value="Type_II_DNA_Topoisomerases"/>
</dbReference>
<dbReference type="Pfam" id="PF03989">
    <property type="entry name" value="DNA_gyraseA_C"/>
    <property type="match status" value="6"/>
</dbReference>
<proteinExistence type="inferred from homology"/>
<dbReference type="SMART" id="SM00434">
    <property type="entry name" value="TOP4c"/>
    <property type="match status" value="1"/>
</dbReference>
<keyword evidence="9" id="KW-0963">Cytoplasm</keyword>
<dbReference type="GO" id="GO:0009330">
    <property type="term" value="C:DNA topoisomerase type II (double strand cut, ATP-hydrolyzing) complex"/>
    <property type="evidence" value="ECO:0007669"/>
    <property type="project" value="TreeGrafter"/>
</dbReference>
<evidence type="ECO:0000256" key="7">
    <source>
        <dbReference type="ARBA" id="ARBA00023235"/>
    </source>
</evidence>
<dbReference type="EMBL" id="LCHW01000002">
    <property type="protein sequence ID" value="KKT43151.1"/>
    <property type="molecule type" value="Genomic_DNA"/>
</dbReference>
<dbReference type="InterPro" id="IPR005743">
    <property type="entry name" value="GyrA"/>
</dbReference>
<comment type="caution">
    <text evidence="12">The sequence shown here is derived from an EMBL/GenBank/DDBJ whole genome shotgun (WGS) entry which is preliminary data.</text>
</comment>
<dbReference type="GO" id="GO:0006265">
    <property type="term" value="P:DNA topological change"/>
    <property type="evidence" value="ECO:0007669"/>
    <property type="project" value="UniProtKB-UniRule"/>
</dbReference>
<dbReference type="FunFam" id="2.120.10.90:FF:000005">
    <property type="entry name" value="DNA topoisomerase 4 subunit A"/>
    <property type="match status" value="1"/>
</dbReference>
<evidence type="ECO:0000256" key="9">
    <source>
        <dbReference type="HAMAP-Rule" id="MF_01897"/>
    </source>
</evidence>
<dbReference type="SUPFAM" id="SSF101904">
    <property type="entry name" value="GyrA/ParC C-terminal domain-like"/>
    <property type="match status" value="1"/>
</dbReference>
<evidence type="ECO:0000256" key="1">
    <source>
        <dbReference type="ARBA" id="ARBA00000185"/>
    </source>
</evidence>
<evidence type="ECO:0000256" key="4">
    <source>
        <dbReference type="ARBA" id="ARBA00022840"/>
    </source>
</evidence>
<dbReference type="EC" id="5.6.2.2" evidence="9"/>
<dbReference type="GO" id="GO:0005694">
    <property type="term" value="C:chromosome"/>
    <property type="evidence" value="ECO:0007669"/>
    <property type="project" value="InterPro"/>
</dbReference>
<comment type="catalytic activity">
    <reaction evidence="1 9 10">
        <text>ATP-dependent breakage, passage and rejoining of double-stranded DNA.</text>
        <dbReference type="EC" id="5.6.2.2"/>
    </reaction>
</comment>
<dbReference type="Pfam" id="PF00521">
    <property type="entry name" value="DNA_topoisoIV"/>
    <property type="match status" value="1"/>
</dbReference>
<evidence type="ECO:0000259" key="11">
    <source>
        <dbReference type="PROSITE" id="PS52040"/>
    </source>
</evidence>
<evidence type="ECO:0000256" key="2">
    <source>
        <dbReference type="ARBA" id="ARBA00008263"/>
    </source>
</evidence>
<dbReference type="PROSITE" id="PS52040">
    <property type="entry name" value="TOPO_IIA"/>
    <property type="match status" value="1"/>
</dbReference>
<comment type="function">
    <text evidence="9">A type II topoisomerase that negatively supercoils closed circular double-stranded (ds) DNA in an ATP-dependent manner to modulate DNA topology and maintain chromosomes in an underwound state. Negative supercoiling favors strand separation, and DNA replication, transcription, recombination and repair, all of which involve strand separation. Also able to catalyze the interconversion of other topological isomers of dsDNA rings, including catenanes and knotted rings. Type II topoisomerases break and join 2 DNA strands simultaneously in an ATP-dependent manner.</text>
</comment>
<dbReference type="InterPro" id="IPR013757">
    <property type="entry name" value="Topo_IIA_A_a_sf"/>
</dbReference>
<dbReference type="Gene3D" id="2.120.10.90">
    <property type="entry name" value="DNA gyrase/topoisomerase IV, subunit A, C-terminal"/>
    <property type="match status" value="1"/>
</dbReference>
<comment type="subunit">
    <text evidence="9">Heterotetramer, composed of two GyrA and two GyrB chains. In the heterotetramer, GyrA contains the active site tyrosine that forms a transient covalent intermediate with DNA, while GyrB binds cofactors and catalyzes ATP hydrolysis.</text>
</comment>
<dbReference type="AlphaFoldDB" id="A0A0G1H710"/>
<feature type="active site" description="O-(5'-phospho-DNA)-tyrosine intermediate" evidence="9 10">
    <location>
        <position position="125"/>
    </location>
</feature>
<evidence type="ECO:0000256" key="10">
    <source>
        <dbReference type="PROSITE-ProRule" id="PRU01384"/>
    </source>
</evidence>
<dbReference type="SUPFAM" id="SSF56719">
    <property type="entry name" value="Type II DNA topoisomerase"/>
    <property type="match status" value="1"/>
</dbReference>
<dbReference type="InterPro" id="IPR013760">
    <property type="entry name" value="Topo_IIA-like_dom_sf"/>
</dbReference>
<evidence type="ECO:0000313" key="12">
    <source>
        <dbReference type="EMBL" id="KKT43151.1"/>
    </source>
</evidence>
<dbReference type="NCBIfam" id="TIGR01063">
    <property type="entry name" value="gyrA"/>
    <property type="match status" value="1"/>
</dbReference>